<dbReference type="HAMAP" id="MF_01401">
    <property type="entry name" value="MsrA"/>
    <property type="match status" value="1"/>
</dbReference>
<comment type="similarity">
    <text evidence="1 5">Belongs to the MsrA Met sulfoxide reductase family.</text>
</comment>
<reference evidence="7 8" key="1">
    <citation type="submission" date="2016-10" db="EMBL/GenBank/DDBJ databases">
        <authorList>
            <person name="de Groot N.N."/>
        </authorList>
    </citation>
    <scope>NUCLEOTIDE SEQUENCE [LARGE SCALE GENOMIC DNA]</scope>
    <source>
        <strain evidence="7 8">DSM 23126</strain>
    </source>
</reference>
<name>A0A1H2X7M0_9BACI</name>
<evidence type="ECO:0000256" key="2">
    <source>
        <dbReference type="ARBA" id="ARBA00023002"/>
    </source>
</evidence>
<organism evidence="7 8">
    <name type="scientific">Marinococcus luteus</name>
    <dbReference type="NCBI Taxonomy" id="1122204"/>
    <lineage>
        <taxon>Bacteria</taxon>
        <taxon>Bacillati</taxon>
        <taxon>Bacillota</taxon>
        <taxon>Bacilli</taxon>
        <taxon>Bacillales</taxon>
        <taxon>Bacillaceae</taxon>
        <taxon>Marinococcus</taxon>
    </lineage>
</organism>
<evidence type="ECO:0000256" key="4">
    <source>
        <dbReference type="ARBA" id="ARBA00048782"/>
    </source>
</evidence>
<accession>A0A1H2X7M0</accession>
<dbReference type="GO" id="GO:0008113">
    <property type="term" value="F:peptide-methionine (S)-S-oxide reductase activity"/>
    <property type="evidence" value="ECO:0007669"/>
    <property type="project" value="UniProtKB-UniRule"/>
</dbReference>
<evidence type="ECO:0000256" key="3">
    <source>
        <dbReference type="ARBA" id="ARBA00047806"/>
    </source>
</evidence>
<dbReference type="PANTHER" id="PTHR43774">
    <property type="entry name" value="PEPTIDE METHIONINE SULFOXIDE REDUCTASE"/>
    <property type="match status" value="1"/>
</dbReference>
<dbReference type="InterPro" id="IPR002569">
    <property type="entry name" value="Met_Sox_Rdtase_MsrA_dom"/>
</dbReference>
<proteinExistence type="inferred from homology"/>
<comment type="catalytic activity">
    <reaction evidence="4 5">
        <text>[thioredoxin]-disulfide + L-methionine + H2O = L-methionine (S)-S-oxide + [thioredoxin]-dithiol</text>
        <dbReference type="Rhea" id="RHEA:19993"/>
        <dbReference type="Rhea" id="RHEA-COMP:10698"/>
        <dbReference type="Rhea" id="RHEA-COMP:10700"/>
        <dbReference type="ChEBI" id="CHEBI:15377"/>
        <dbReference type="ChEBI" id="CHEBI:29950"/>
        <dbReference type="ChEBI" id="CHEBI:50058"/>
        <dbReference type="ChEBI" id="CHEBI:57844"/>
        <dbReference type="ChEBI" id="CHEBI:58772"/>
        <dbReference type="EC" id="1.8.4.11"/>
    </reaction>
</comment>
<comment type="function">
    <text evidence="5">Has an important function as a repair enzyme for proteins that have been inactivated by oxidation. Catalyzes the reversible oxidation-reduction of methionine sulfoxide in proteins to methionine.</text>
</comment>
<feature type="domain" description="Peptide methionine sulphoxide reductase MsrA" evidence="6">
    <location>
        <begin position="10"/>
        <end position="160"/>
    </location>
</feature>
<evidence type="ECO:0000256" key="5">
    <source>
        <dbReference type="HAMAP-Rule" id="MF_01401"/>
    </source>
</evidence>
<keyword evidence="8" id="KW-1185">Reference proteome</keyword>
<dbReference type="EMBL" id="FNNC01000006">
    <property type="protein sequence ID" value="SDW88756.1"/>
    <property type="molecule type" value="Genomic_DNA"/>
</dbReference>
<dbReference type="Proteomes" id="UP000199488">
    <property type="component" value="Unassembled WGS sequence"/>
</dbReference>
<dbReference type="NCBIfam" id="TIGR00401">
    <property type="entry name" value="msrA"/>
    <property type="match status" value="1"/>
</dbReference>
<dbReference type="OrthoDB" id="4174719at2"/>
<evidence type="ECO:0000313" key="7">
    <source>
        <dbReference type="EMBL" id="SDW88756.1"/>
    </source>
</evidence>
<feature type="active site" evidence="5">
    <location>
        <position position="16"/>
    </location>
</feature>
<dbReference type="EC" id="1.8.4.11" evidence="5"/>
<evidence type="ECO:0000259" key="6">
    <source>
        <dbReference type="Pfam" id="PF01625"/>
    </source>
</evidence>
<dbReference type="GO" id="GO:0033744">
    <property type="term" value="F:L-methionine:thioredoxin-disulfide S-oxidoreductase activity"/>
    <property type="evidence" value="ECO:0007669"/>
    <property type="project" value="RHEA"/>
</dbReference>
<evidence type="ECO:0000313" key="8">
    <source>
        <dbReference type="Proteomes" id="UP000199488"/>
    </source>
</evidence>
<dbReference type="InterPro" id="IPR036509">
    <property type="entry name" value="Met_Sox_Rdtase_MsrA_sf"/>
</dbReference>
<comment type="catalytic activity">
    <reaction evidence="3 5">
        <text>L-methionyl-[protein] + [thioredoxin]-disulfide + H2O = L-methionyl-(S)-S-oxide-[protein] + [thioredoxin]-dithiol</text>
        <dbReference type="Rhea" id="RHEA:14217"/>
        <dbReference type="Rhea" id="RHEA-COMP:10698"/>
        <dbReference type="Rhea" id="RHEA-COMP:10700"/>
        <dbReference type="Rhea" id="RHEA-COMP:12313"/>
        <dbReference type="Rhea" id="RHEA-COMP:12315"/>
        <dbReference type="ChEBI" id="CHEBI:15377"/>
        <dbReference type="ChEBI" id="CHEBI:16044"/>
        <dbReference type="ChEBI" id="CHEBI:29950"/>
        <dbReference type="ChEBI" id="CHEBI:44120"/>
        <dbReference type="ChEBI" id="CHEBI:50058"/>
        <dbReference type="EC" id="1.8.4.11"/>
    </reaction>
</comment>
<protein>
    <recommendedName>
        <fullName evidence="5">Peptide methionine sulfoxide reductase MsrA</fullName>
        <shortName evidence="5">Protein-methionine-S-oxide reductase</shortName>
        <ecNumber evidence="5">1.8.4.11</ecNumber>
    </recommendedName>
    <alternativeName>
        <fullName evidence="5">Peptide-methionine (S)-S-oxide reductase</fullName>
        <shortName evidence="5">Peptide Met(O) reductase</shortName>
    </alternativeName>
</protein>
<dbReference type="FunFam" id="3.30.1060.10:FF:000003">
    <property type="entry name" value="Peptide methionine sulfoxide reductase MsrA"/>
    <property type="match status" value="1"/>
</dbReference>
<dbReference type="SUPFAM" id="SSF55068">
    <property type="entry name" value="Peptide methionine sulfoxide reductase"/>
    <property type="match status" value="1"/>
</dbReference>
<dbReference type="AlphaFoldDB" id="A0A1H2X7M0"/>
<dbReference type="RefSeq" id="WP_027847417.1">
    <property type="nucleotide sequence ID" value="NZ_FNNC01000006.1"/>
</dbReference>
<evidence type="ECO:0000256" key="1">
    <source>
        <dbReference type="ARBA" id="ARBA00005591"/>
    </source>
</evidence>
<keyword evidence="2 5" id="KW-0560">Oxidoreductase</keyword>
<gene>
    <name evidence="5" type="primary">msrA</name>
    <name evidence="7" type="ORF">SAMN05421781_2691</name>
</gene>
<dbReference type="STRING" id="1122204.SAMN05421781_2691"/>
<dbReference type="Gene3D" id="3.30.1060.10">
    <property type="entry name" value="Peptide methionine sulphoxide reductase MsrA"/>
    <property type="match status" value="1"/>
</dbReference>
<dbReference type="Pfam" id="PF01625">
    <property type="entry name" value="PMSR"/>
    <property type="match status" value="1"/>
</dbReference>
<sequence>MAEEQNTKLATFAGGCFWCMVGPFEQEEGVYDIMSGYTGGHTENPTYREVCSETTGHVEAIQMKYDPSVVSYERLLEIFWRQIDPTDPGGQFNDRGESYTTNIFYHDEEQHRLAEASKQELDENGPFEKPVVTRIREAGVFYPAEEYHQDYHHKNRFHYMMYRKGSGREGFINNYWSEQNEHQ</sequence>
<dbReference type="PANTHER" id="PTHR43774:SF1">
    <property type="entry name" value="PEPTIDE METHIONINE SULFOXIDE REDUCTASE MSRA 2"/>
    <property type="match status" value="1"/>
</dbReference>